<dbReference type="EMBL" id="CP019343">
    <property type="protein sequence ID" value="ARN74130.1"/>
    <property type="molecule type" value="Genomic_DNA"/>
</dbReference>
<dbReference type="SUPFAM" id="SSF140931">
    <property type="entry name" value="Fic-like"/>
    <property type="match status" value="1"/>
</dbReference>
<protein>
    <recommendedName>
        <fullName evidence="1">Fido domain-containing protein</fullName>
    </recommendedName>
</protein>
<dbReference type="AlphaFoldDB" id="A0A1X9N7T5"/>
<reference evidence="2 3" key="1">
    <citation type="submission" date="2016-11" db="EMBL/GenBank/DDBJ databases">
        <title>Trade-off between light-utilization and light-protection in marine flavobacteria.</title>
        <authorList>
            <person name="Kumagai Y."/>
        </authorList>
    </citation>
    <scope>NUCLEOTIDE SEQUENCE [LARGE SCALE GENOMIC DNA]</scope>
    <source>
        <strain evidence="2 3">NBRC 107125</strain>
    </source>
</reference>
<evidence type="ECO:0000313" key="2">
    <source>
        <dbReference type="EMBL" id="ARN74130.1"/>
    </source>
</evidence>
<dbReference type="PROSITE" id="PS51459">
    <property type="entry name" value="FIDO"/>
    <property type="match status" value="1"/>
</dbReference>
<keyword evidence="3" id="KW-1185">Reference proteome</keyword>
<proteinExistence type="predicted"/>
<dbReference type="STRING" id="716816.BST96_08340"/>
<dbReference type="Pfam" id="PF02661">
    <property type="entry name" value="Fic"/>
    <property type="match status" value="1"/>
</dbReference>
<dbReference type="OrthoDB" id="9807853at2"/>
<dbReference type="Gene3D" id="1.10.3290.10">
    <property type="entry name" value="Fido-like domain"/>
    <property type="match status" value="1"/>
</dbReference>
<name>A0A1X9N7T5_9GAMM</name>
<dbReference type="InterPro" id="IPR036597">
    <property type="entry name" value="Fido-like_dom_sf"/>
</dbReference>
<organism evidence="2 3">
    <name type="scientific">Oceanicoccus sagamiensis</name>
    <dbReference type="NCBI Taxonomy" id="716816"/>
    <lineage>
        <taxon>Bacteria</taxon>
        <taxon>Pseudomonadati</taxon>
        <taxon>Pseudomonadota</taxon>
        <taxon>Gammaproteobacteria</taxon>
        <taxon>Cellvibrionales</taxon>
        <taxon>Spongiibacteraceae</taxon>
        <taxon>Oceanicoccus</taxon>
    </lineage>
</organism>
<gene>
    <name evidence="2" type="ORF">BST96_08340</name>
</gene>
<dbReference type="RefSeq" id="WP_085758261.1">
    <property type="nucleotide sequence ID" value="NZ_CP019343.1"/>
</dbReference>
<dbReference type="InterPro" id="IPR003812">
    <property type="entry name" value="Fido"/>
</dbReference>
<evidence type="ECO:0000259" key="1">
    <source>
        <dbReference type="PROSITE" id="PS51459"/>
    </source>
</evidence>
<dbReference type="KEGG" id="osg:BST96_08340"/>
<feature type="domain" description="Fido" evidence="1">
    <location>
        <begin position="84"/>
        <end position="229"/>
    </location>
</feature>
<dbReference type="Proteomes" id="UP000193450">
    <property type="component" value="Chromosome"/>
</dbReference>
<accession>A0A1X9N7T5</accession>
<evidence type="ECO:0000313" key="3">
    <source>
        <dbReference type="Proteomes" id="UP000193450"/>
    </source>
</evidence>
<sequence>MTILAKDSLQQLQFPLSIGQQLANVRYLQGLHHSRQALSSDLLAGMAVKSQLRASKVMAAEDPSPAFNYQQALNYLTTLDAQALSTELIKDLHQQLHQQGGRWRSVKLTIPRRDQPDKYLVVPTGAETIAADIEQLVSDFKQARQNGVDALIAIPLLIMALMKTFPFFDGNRRLALLLARYLLQDSGYGIVNTIDLESEVVATNRAFYRSLNRSDSSNPLPWLSYWWVLIRRLYQRFDRQIQHANINPGRGSKTALIERFVSQQQQPFRYGDVCKAFPTISRDHIRMILRKLKQNQVIVTEGKGRGAVWKRC</sequence>